<dbReference type="GO" id="GO:0009507">
    <property type="term" value="C:chloroplast"/>
    <property type="evidence" value="ECO:0007669"/>
    <property type="project" value="UniProtKB-SubCell"/>
</dbReference>
<comment type="similarity">
    <text evidence="1 4">Belongs to the bacterial ribosomal protein bL32 family.</text>
</comment>
<dbReference type="GO" id="GO:0003735">
    <property type="term" value="F:structural constituent of ribosome"/>
    <property type="evidence" value="ECO:0007669"/>
    <property type="project" value="InterPro"/>
</dbReference>
<gene>
    <name evidence="4 6" type="primary">rpl32</name>
</gene>
<geneLocation type="chloroplast" evidence="6"/>
<evidence type="ECO:0000256" key="5">
    <source>
        <dbReference type="SAM" id="MobiDB-lite"/>
    </source>
</evidence>
<feature type="region of interest" description="Disordered" evidence="5">
    <location>
        <begin position="1"/>
        <end position="22"/>
    </location>
</feature>
<evidence type="ECO:0000256" key="4">
    <source>
        <dbReference type="HAMAP-Rule" id="MF_00340"/>
    </source>
</evidence>
<evidence type="ECO:0000256" key="3">
    <source>
        <dbReference type="ARBA" id="ARBA00023274"/>
    </source>
</evidence>
<sequence>MAVPKKKMSKSRRDSRKSTWKKKASKKVLIALSIGKSFLEKNSSNNFIFS</sequence>
<name>A0A0G3VJR2_9EUGL</name>
<comment type="subcellular location">
    <subcellularLocation>
        <location evidence="4">Plastid</location>
        <location evidence="4">Chloroplast</location>
    </subcellularLocation>
</comment>
<reference evidence="6" key="1">
    <citation type="journal article" date="2015" name="J. Eukaryot. Microbiol.">
        <title>Chloroplast Genome Evolution in the Euglenaceae.</title>
        <authorList>
            <person name="Bennett M.S."/>
            <person name="Triemer R.E."/>
        </authorList>
    </citation>
    <scope>NUCLEOTIDE SEQUENCE</scope>
    <source>
        <strain evidence="6">UTEX 2354</strain>
    </source>
</reference>
<dbReference type="InterPro" id="IPR011332">
    <property type="entry name" value="Ribosomal_zn-bd"/>
</dbReference>
<keyword evidence="6" id="KW-0150">Chloroplast</keyword>
<keyword evidence="2 4" id="KW-0689">Ribosomal protein</keyword>
<accession>A0A0G3VJR2</accession>
<dbReference type="RefSeq" id="YP_009145457.1">
    <property type="nucleotide sequence ID" value="NC_027287.1"/>
</dbReference>
<organism evidence="6">
    <name type="scientific">Monomorphina parapyrum</name>
    <dbReference type="NCBI Taxonomy" id="1664066"/>
    <lineage>
        <taxon>Eukaryota</taxon>
        <taxon>Discoba</taxon>
        <taxon>Euglenozoa</taxon>
        <taxon>Euglenida</taxon>
        <taxon>Spirocuta</taxon>
        <taxon>Euglenophyceae</taxon>
        <taxon>Euglenales</taxon>
        <taxon>Euglenaceae</taxon>
        <taxon>Monomorphina</taxon>
    </lineage>
</organism>
<keyword evidence="6" id="KW-0934">Plastid</keyword>
<protein>
    <recommendedName>
        <fullName evidence="4">Large ribosomal subunit protein bL32c</fullName>
    </recommendedName>
</protein>
<dbReference type="GO" id="GO:0006412">
    <property type="term" value="P:translation"/>
    <property type="evidence" value="ECO:0007669"/>
    <property type="project" value="UniProtKB-UniRule"/>
</dbReference>
<dbReference type="AlphaFoldDB" id="A0A0G3VJR2"/>
<dbReference type="GeneID" id="24571375"/>
<evidence type="ECO:0000256" key="1">
    <source>
        <dbReference type="ARBA" id="ARBA00008560"/>
    </source>
</evidence>
<dbReference type="GO" id="GO:0015934">
    <property type="term" value="C:large ribosomal subunit"/>
    <property type="evidence" value="ECO:0007669"/>
    <property type="project" value="InterPro"/>
</dbReference>
<proteinExistence type="inferred from homology"/>
<dbReference type="NCBIfam" id="TIGR01031">
    <property type="entry name" value="rpmF_bact"/>
    <property type="match status" value="1"/>
</dbReference>
<dbReference type="HAMAP" id="MF_00340">
    <property type="entry name" value="Ribosomal_bL32"/>
    <property type="match status" value="1"/>
</dbReference>
<dbReference type="InterPro" id="IPR002677">
    <property type="entry name" value="Ribosomal_bL32"/>
</dbReference>
<evidence type="ECO:0000256" key="2">
    <source>
        <dbReference type="ARBA" id="ARBA00022980"/>
    </source>
</evidence>
<dbReference type="SUPFAM" id="SSF57829">
    <property type="entry name" value="Zn-binding ribosomal proteins"/>
    <property type="match status" value="1"/>
</dbReference>
<dbReference type="EMBL" id="KP455987">
    <property type="protein sequence ID" value="AKL78930.1"/>
    <property type="molecule type" value="Genomic_DNA"/>
</dbReference>
<dbReference type="Pfam" id="PF01783">
    <property type="entry name" value="Ribosomal_L32p"/>
    <property type="match status" value="1"/>
</dbReference>
<keyword evidence="3 4" id="KW-0687">Ribonucleoprotein</keyword>
<evidence type="ECO:0000313" key="6">
    <source>
        <dbReference type="EMBL" id="AKL78930.1"/>
    </source>
</evidence>